<accession>A0A8C3XI98</accession>
<name>A0A8C3XI98_CHESE</name>
<dbReference type="AlphaFoldDB" id="A0A8C3XI98"/>
<feature type="region of interest" description="Disordered" evidence="1">
    <location>
        <begin position="105"/>
        <end position="177"/>
    </location>
</feature>
<evidence type="ECO:0000313" key="2">
    <source>
        <dbReference type="Ensembl" id="ENSCSRP00000000183.1"/>
    </source>
</evidence>
<evidence type="ECO:0000313" key="3">
    <source>
        <dbReference type="Proteomes" id="UP000694403"/>
    </source>
</evidence>
<reference evidence="2" key="2">
    <citation type="submission" date="2025-09" db="UniProtKB">
        <authorList>
            <consortium name="Ensembl"/>
        </authorList>
    </citation>
    <scope>IDENTIFICATION</scope>
</reference>
<organism evidence="2 3">
    <name type="scientific">Chelydra serpentina</name>
    <name type="common">Snapping turtle</name>
    <name type="synonym">Testudo serpentina</name>
    <dbReference type="NCBI Taxonomy" id="8475"/>
    <lineage>
        <taxon>Eukaryota</taxon>
        <taxon>Metazoa</taxon>
        <taxon>Chordata</taxon>
        <taxon>Craniata</taxon>
        <taxon>Vertebrata</taxon>
        <taxon>Euteleostomi</taxon>
        <taxon>Archelosauria</taxon>
        <taxon>Testudinata</taxon>
        <taxon>Testudines</taxon>
        <taxon>Cryptodira</taxon>
        <taxon>Durocryptodira</taxon>
        <taxon>Americhelydia</taxon>
        <taxon>Chelydroidea</taxon>
        <taxon>Chelydridae</taxon>
        <taxon>Chelydra</taxon>
    </lineage>
</organism>
<dbReference type="Proteomes" id="UP000694403">
    <property type="component" value="Unplaced"/>
</dbReference>
<dbReference type="Ensembl" id="ENSCSRT00000000190.1">
    <property type="protein sequence ID" value="ENSCSRP00000000183.1"/>
    <property type="gene ID" value="ENSCSRG00000000160.1"/>
</dbReference>
<reference evidence="2" key="1">
    <citation type="submission" date="2025-08" db="UniProtKB">
        <authorList>
            <consortium name="Ensembl"/>
        </authorList>
    </citation>
    <scope>IDENTIFICATION</scope>
</reference>
<protein>
    <submittedName>
        <fullName evidence="2">Uncharacterized protein</fullName>
    </submittedName>
</protein>
<keyword evidence="3" id="KW-1185">Reference proteome</keyword>
<proteinExistence type="predicted"/>
<evidence type="ECO:0000256" key="1">
    <source>
        <dbReference type="SAM" id="MobiDB-lite"/>
    </source>
</evidence>
<sequence length="177" mass="19760">MNQKLFDDCTRQYKAEKQKGRFKLREREEMWHKVEELARQNPQYPMYYAPPPLPPVYCMETETPTAEDIQLLKKTVETEAVQISVGSCARPRSLEARGAKRAGSLHLPLPPECRFGPAPHSLGGRKWRDPAPPAPLARAGGRFSPRPPPPQAYSCSPRRPGATPLPQPGDCVGHQNG</sequence>